<reference evidence="2 3" key="1">
    <citation type="journal article" date="2020" name="Mol. Plant">
        <title>The Chromosome-Based Rubber Tree Genome Provides New Insights into Spurge Genome Evolution and Rubber Biosynthesis.</title>
        <authorList>
            <person name="Liu J."/>
            <person name="Shi C."/>
            <person name="Shi C.C."/>
            <person name="Li W."/>
            <person name="Zhang Q.J."/>
            <person name="Zhang Y."/>
            <person name="Li K."/>
            <person name="Lu H.F."/>
            <person name="Shi C."/>
            <person name="Zhu S.T."/>
            <person name="Xiao Z.Y."/>
            <person name="Nan H."/>
            <person name="Yue Y."/>
            <person name="Zhu X.G."/>
            <person name="Wu Y."/>
            <person name="Hong X.N."/>
            <person name="Fan G.Y."/>
            <person name="Tong Y."/>
            <person name="Zhang D."/>
            <person name="Mao C.L."/>
            <person name="Liu Y.L."/>
            <person name="Hao S.J."/>
            <person name="Liu W.Q."/>
            <person name="Lv M.Q."/>
            <person name="Zhang H.B."/>
            <person name="Liu Y."/>
            <person name="Hu-Tang G.R."/>
            <person name="Wang J.P."/>
            <person name="Wang J.H."/>
            <person name="Sun Y.H."/>
            <person name="Ni S.B."/>
            <person name="Chen W.B."/>
            <person name="Zhang X.C."/>
            <person name="Jiao Y.N."/>
            <person name="Eichler E.E."/>
            <person name="Li G.H."/>
            <person name="Liu X."/>
            <person name="Gao L.Z."/>
        </authorList>
    </citation>
    <scope>NUCLEOTIDE SEQUENCE [LARGE SCALE GENOMIC DNA]</scope>
    <source>
        <strain evidence="3">cv. GT1</strain>
        <tissue evidence="2">Leaf</tissue>
    </source>
</reference>
<dbReference type="Proteomes" id="UP000467840">
    <property type="component" value="Chromosome 14"/>
</dbReference>
<feature type="domain" description="ATPase AAA-type core" evidence="1">
    <location>
        <begin position="21"/>
        <end position="64"/>
    </location>
</feature>
<dbReference type="InterPro" id="IPR003959">
    <property type="entry name" value="ATPase_AAA_core"/>
</dbReference>
<dbReference type="PANTHER" id="PTHR23076:SF97">
    <property type="entry name" value="ATP-DEPENDENT ZINC METALLOPROTEASE YME1L1"/>
    <property type="match status" value="1"/>
</dbReference>
<keyword evidence="3" id="KW-1185">Reference proteome</keyword>
<proteinExistence type="predicted"/>
<dbReference type="GO" id="GO:0004176">
    <property type="term" value="F:ATP-dependent peptidase activity"/>
    <property type="evidence" value="ECO:0007669"/>
    <property type="project" value="TreeGrafter"/>
</dbReference>
<dbReference type="EMBL" id="JAAGAX010000006">
    <property type="protein sequence ID" value="KAF2312163.1"/>
    <property type="molecule type" value="Genomic_DNA"/>
</dbReference>
<gene>
    <name evidence="2" type="ORF">GH714_028339</name>
</gene>
<dbReference type="GO" id="GO:0005524">
    <property type="term" value="F:ATP binding"/>
    <property type="evidence" value="ECO:0007669"/>
    <property type="project" value="InterPro"/>
</dbReference>
<protein>
    <recommendedName>
        <fullName evidence="1">ATPase AAA-type core domain-containing protein</fullName>
    </recommendedName>
</protein>
<dbReference type="InterPro" id="IPR027417">
    <property type="entry name" value="P-loop_NTPase"/>
</dbReference>
<dbReference type="GO" id="GO:0016887">
    <property type="term" value="F:ATP hydrolysis activity"/>
    <property type="evidence" value="ECO:0007669"/>
    <property type="project" value="InterPro"/>
</dbReference>
<dbReference type="Pfam" id="PF00004">
    <property type="entry name" value="AAA"/>
    <property type="match status" value="1"/>
</dbReference>
<dbReference type="GO" id="GO:0009507">
    <property type="term" value="C:chloroplast"/>
    <property type="evidence" value="ECO:0007669"/>
    <property type="project" value="TreeGrafter"/>
</dbReference>
<dbReference type="GO" id="GO:0045037">
    <property type="term" value="P:protein import into chloroplast stroma"/>
    <property type="evidence" value="ECO:0007669"/>
    <property type="project" value="TreeGrafter"/>
</dbReference>
<evidence type="ECO:0000313" key="3">
    <source>
        <dbReference type="Proteomes" id="UP000467840"/>
    </source>
</evidence>
<accession>A0A6A6MIH3</accession>
<evidence type="ECO:0000259" key="1">
    <source>
        <dbReference type="Pfam" id="PF00004"/>
    </source>
</evidence>
<comment type="caution">
    <text evidence="2">The sequence shown here is derived from an EMBL/GenBank/DDBJ whole genome shotgun (WGS) entry which is preliminary data.</text>
</comment>
<sequence>MYNGFASIVAVCFTHPLSLIKAPCIIFIDEIDAVGSTRKQWEGHRKKTSHKLLVEMDGFEQNEGIFAHDLKAKTTKPGSRKGTNFFLFFLGNPNRSSLICESKSHGLAPVCTDWIPESALTSVAMPLQLAFVRSIADALARLGYVHSLAPGLRLWACPPVEVTSWLAEYEC</sequence>
<dbReference type="PANTHER" id="PTHR23076">
    <property type="entry name" value="METALLOPROTEASE M41 FTSH"/>
    <property type="match status" value="1"/>
</dbReference>
<dbReference type="AlphaFoldDB" id="A0A6A6MIH3"/>
<name>A0A6A6MIH3_HEVBR</name>
<evidence type="ECO:0000313" key="2">
    <source>
        <dbReference type="EMBL" id="KAF2312163.1"/>
    </source>
</evidence>
<dbReference type="Gene3D" id="3.40.50.300">
    <property type="entry name" value="P-loop containing nucleotide triphosphate hydrolases"/>
    <property type="match status" value="1"/>
</dbReference>
<dbReference type="GO" id="GO:0006508">
    <property type="term" value="P:proteolysis"/>
    <property type="evidence" value="ECO:0007669"/>
    <property type="project" value="TreeGrafter"/>
</dbReference>
<organism evidence="2 3">
    <name type="scientific">Hevea brasiliensis</name>
    <name type="common">Para rubber tree</name>
    <name type="synonym">Siphonia brasiliensis</name>
    <dbReference type="NCBI Taxonomy" id="3981"/>
    <lineage>
        <taxon>Eukaryota</taxon>
        <taxon>Viridiplantae</taxon>
        <taxon>Streptophyta</taxon>
        <taxon>Embryophyta</taxon>
        <taxon>Tracheophyta</taxon>
        <taxon>Spermatophyta</taxon>
        <taxon>Magnoliopsida</taxon>
        <taxon>eudicotyledons</taxon>
        <taxon>Gunneridae</taxon>
        <taxon>Pentapetalae</taxon>
        <taxon>rosids</taxon>
        <taxon>fabids</taxon>
        <taxon>Malpighiales</taxon>
        <taxon>Euphorbiaceae</taxon>
        <taxon>Crotonoideae</taxon>
        <taxon>Micrandreae</taxon>
        <taxon>Hevea</taxon>
    </lineage>
</organism>